<dbReference type="InterPro" id="IPR009057">
    <property type="entry name" value="Homeodomain-like_sf"/>
</dbReference>
<keyword evidence="4" id="KW-0238">DNA-binding</keyword>
<feature type="region of interest" description="Disordered" evidence="7">
    <location>
        <begin position="118"/>
        <end position="155"/>
    </location>
</feature>
<reference evidence="10" key="1">
    <citation type="submission" date="2022-03" db="EMBL/GenBank/DDBJ databases">
        <title>A functionally conserved STORR gene fusion in Papaver species that diverged 16.8 million years ago.</title>
        <authorList>
            <person name="Catania T."/>
        </authorList>
    </citation>
    <scope>NUCLEOTIDE SEQUENCE</scope>
    <source>
        <strain evidence="10">S-191538</strain>
    </source>
</reference>
<protein>
    <submittedName>
        <fullName evidence="10">Uncharacterized protein</fullName>
    </submittedName>
</protein>
<dbReference type="PANTHER" id="PTHR45614">
    <property type="entry name" value="MYB PROTEIN-RELATED"/>
    <property type="match status" value="1"/>
</dbReference>
<evidence type="ECO:0000313" key="10">
    <source>
        <dbReference type="EMBL" id="MCL7043721.1"/>
    </source>
</evidence>
<keyword evidence="6" id="KW-0539">Nucleus</keyword>
<dbReference type="GO" id="GO:0005634">
    <property type="term" value="C:nucleus"/>
    <property type="evidence" value="ECO:0007669"/>
    <property type="project" value="UniProtKB-SubCell"/>
</dbReference>
<evidence type="ECO:0000256" key="6">
    <source>
        <dbReference type="ARBA" id="ARBA00023242"/>
    </source>
</evidence>
<dbReference type="SUPFAM" id="SSF46689">
    <property type="entry name" value="Homeodomain-like"/>
    <property type="match status" value="1"/>
</dbReference>
<dbReference type="CDD" id="cd00167">
    <property type="entry name" value="SANT"/>
    <property type="match status" value="2"/>
</dbReference>
<keyword evidence="2" id="KW-0677">Repeat</keyword>
<keyword evidence="11" id="KW-1185">Reference proteome</keyword>
<dbReference type="PROSITE" id="PS51294">
    <property type="entry name" value="HTH_MYB"/>
    <property type="match status" value="2"/>
</dbReference>
<comment type="subcellular location">
    <subcellularLocation>
        <location evidence="1">Nucleus</location>
    </subcellularLocation>
</comment>
<dbReference type="EMBL" id="JAJJMA010249785">
    <property type="protein sequence ID" value="MCL7043721.1"/>
    <property type="molecule type" value="Genomic_DNA"/>
</dbReference>
<dbReference type="Gene3D" id="1.10.10.60">
    <property type="entry name" value="Homeodomain-like"/>
    <property type="match status" value="2"/>
</dbReference>
<evidence type="ECO:0000256" key="4">
    <source>
        <dbReference type="ARBA" id="ARBA00023125"/>
    </source>
</evidence>
<keyword evidence="3" id="KW-0805">Transcription regulation</keyword>
<evidence type="ECO:0000256" key="7">
    <source>
        <dbReference type="SAM" id="MobiDB-lite"/>
    </source>
</evidence>
<evidence type="ECO:0000313" key="11">
    <source>
        <dbReference type="Proteomes" id="UP001177140"/>
    </source>
</evidence>
<dbReference type="PANTHER" id="PTHR45614:SF175">
    <property type="entry name" value="TRANSCRIPTION FACTOR MYB105-RELATED"/>
    <property type="match status" value="1"/>
</dbReference>
<dbReference type="SMART" id="SM00717">
    <property type="entry name" value="SANT"/>
    <property type="match status" value="2"/>
</dbReference>
<proteinExistence type="predicted"/>
<name>A0AA41VLW5_PAPNU</name>
<evidence type="ECO:0000256" key="5">
    <source>
        <dbReference type="ARBA" id="ARBA00023163"/>
    </source>
</evidence>
<evidence type="ECO:0000259" key="8">
    <source>
        <dbReference type="PROSITE" id="PS50090"/>
    </source>
</evidence>
<comment type="caution">
    <text evidence="10">The sequence shown here is derived from an EMBL/GenBank/DDBJ whole genome shotgun (WGS) entry which is preliminary data.</text>
</comment>
<dbReference type="Proteomes" id="UP001177140">
    <property type="component" value="Unassembled WGS sequence"/>
</dbReference>
<dbReference type="Pfam" id="PF13921">
    <property type="entry name" value="Myb_DNA-bind_6"/>
    <property type="match status" value="1"/>
</dbReference>
<evidence type="ECO:0000256" key="1">
    <source>
        <dbReference type="ARBA" id="ARBA00004123"/>
    </source>
</evidence>
<dbReference type="FunFam" id="1.10.10.60:FF:000356">
    <property type="entry name" value="MYB transcription factor"/>
    <property type="match status" value="1"/>
</dbReference>
<feature type="domain" description="HTH myb-type" evidence="9">
    <location>
        <begin position="224"/>
        <end position="278"/>
    </location>
</feature>
<feature type="domain" description="Myb-like" evidence="8">
    <location>
        <begin position="177"/>
        <end position="223"/>
    </location>
</feature>
<evidence type="ECO:0000259" key="9">
    <source>
        <dbReference type="PROSITE" id="PS51294"/>
    </source>
</evidence>
<accession>A0AA41VLW5</accession>
<dbReference type="InterPro" id="IPR001005">
    <property type="entry name" value="SANT/Myb"/>
</dbReference>
<dbReference type="PROSITE" id="PS50090">
    <property type="entry name" value="MYB_LIKE"/>
    <property type="match status" value="2"/>
</dbReference>
<dbReference type="FunFam" id="1.10.10.60:FF:000060">
    <property type="entry name" value="MYB transcription factor"/>
    <property type="match status" value="1"/>
</dbReference>
<evidence type="ECO:0000256" key="3">
    <source>
        <dbReference type="ARBA" id="ARBA00023015"/>
    </source>
</evidence>
<organism evidence="10 11">
    <name type="scientific">Papaver nudicaule</name>
    <name type="common">Iceland poppy</name>
    <dbReference type="NCBI Taxonomy" id="74823"/>
    <lineage>
        <taxon>Eukaryota</taxon>
        <taxon>Viridiplantae</taxon>
        <taxon>Streptophyta</taxon>
        <taxon>Embryophyta</taxon>
        <taxon>Tracheophyta</taxon>
        <taxon>Spermatophyta</taxon>
        <taxon>Magnoliopsida</taxon>
        <taxon>Ranunculales</taxon>
        <taxon>Papaveraceae</taxon>
        <taxon>Papaveroideae</taxon>
        <taxon>Papaver</taxon>
    </lineage>
</organism>
<dbReference type="AlphaFoldDB" id="A0AA41VLW5"/>
<keyword evidence="5" id="KW-0804">Transcription</keyword>
<evidence type="ECO:0000256" key="2">
    <source>
        <dbReference type="ARBA" id="ARBA00022737"/>
    </source>
</evidence>
<dbReference type="GO" id="GO:0000978">
    <property type="term" value="F:RNA polymerase II cis-regulatory region sequence-specific DNA binding"/>
    <property type="evidence" value="ECO:0007669"/>
    <property type="project" value="TreeGrafter"/>
</dbReference>
<sequence>MTLQKQFNTIIYHHHHQVYQDMNNNKHTTTTTTAAATENSNSTSFAPSMGLFAEISSLSINPNGFSLSGNDSSYKCPMNNFEMVSKKTSNTSCLEIPFLTNCNSSLVDQFHNHNEKCGGGGGGKGSSDFSDGFEENNGLAMDQDNSNSNLINEENPYDSISVNGREIDGGQSKLCARGHWRPAEDSKLKDLVALYGPQNWNLIAEKLEGRSGKSCRLRWFNQLDPKINRRAFSEEEEEKLMSAHRVYGNKWAMIARLFPGRTDNAVKNHWHVIMARKFREQSNVYRRRKLSQTVHRKWDDNSSLTTEQNCFDLTNGSSFANLSPYPFSTSISSEYTFLGSSNNNNYKSSPDQSGFCGADQTTFDLFTGSRNQDLSRFLRQSWERPRDESSFYHHHHHHQQQQTLTQMMTMQQSNHIHPSIFSNSMTSTSHVSDTEASASMAENRGGVSHFETTISPPFIDFLGVGAT</sequence>
<gene>
    <name evidence="10" type="ORF">MKW94_012818</name>
</gene>
<dbReference type="GO" id="GO:0000981">
    <property type="term" value="F:DNA-binding transcription factor activity, RNA polymerase II-specific"/>
    <property type="evidence" value="ECO:0007669"/>
    <property type="project" value="TreeGrafter"/>
</dbReference>
<dbReference type="InterPro" id="IPR050560">
    <property type="entry name" value="MYB_TF"/>
</dbReference>
<feature type="compositionally biased region" description="Polar residues" evidence="7">
    <location>
        <begin position="143"/>
        <end position="155"/>
    </location>
</feature>
<dbReference type="InterPro" id="IPR017930">
    <property type="entry name" value="Myb_dom"/>
</dbReference>
<feature type="domain" description="Myb-like" evidence="8">
    <location>
        <begin position="224"/>
        <end position="274"/>
    </location>
</feature>
<feature type="domain" description="HTH myb-type" evidence="9">
    <location>
        <begin position="177"/>
        <end position="223"/>
    </location>
</feature>